<keyword evidence="2" id="KW-1185">Reference proteome</keyword>
<name>A0A1K1REJ3_9FLAO</name>
<dbReference type="Proteomes" id="UP000182248">
    <property type="component" value="Unassembled WGS sequence"/>
</dbReference>
<dbReference type="RefSeq" id="WP_139276292.1">
    <property type="nucleotide sequence ID" value="NZ_FPJE01000023.1"/>
</dbReference>
<gene>
    <name evidence="1" type="ORF">SAMN02927921_03448</name>
</gene>
<dbReference type="AlphaFoldDB" id="A0A1K1REJ3"/>
<evidence type="ECO:0000313" key="1">
    <source>
        <dbReference type="EMBL" id="SFW70300.1"/>
    </source>
</evidence>
<dbReference type="STRING" id="1150368.SAMN02927921_03448"/>
<organism evidence="1 2">
    <name type="scientific">Sinomicrobium oceani</name>
    <dbReference type="NCBI Taxonomy" id="1150368"/>
    <lineage>
        <taxon>Bacteria</taxon>
        <taxon>Pseudomonadati</taxon>
        <taxon>Bacteroidota</taxon>
        <taxon>Flavobacteriia</taxon>
        <taxon>Flavobacteriales</taxon>
        <taxon>Flavobacteriaceae</taxon>
        <taxon>Sinomicrobium</taxon>
    </lineage>
</organism>
<dbReference type="EMBL" id="FPJE01000023">
    <property type="protein sequence ID" value="SFW70300.1"/>
    <property type="molecule type" value="Genomic_DNA"/>
</dbReference>
<protein>
    <recommendedName>
        <fullName evidence="3">Lipoprotein</fullName>
    </recommendedName>
</protein>
<proteinExistence type="predicted"/>
<reference evidence="1 2" key="1">
    <citation type="submission" date="2016-11" db="EMBL/GenBank/DDBJ databases">
        <authorList>
            <person name="Jaros S."/>
            <person name="Januszkiewicz K."/>
            <person name="Wedrychowicz H."/>
        </authorList>
    </citation>
    <scope>NUCLEOTIDE SEQUENCE [LARGE SCALE GENOMIC DNA]</scope>
    <source>
        <strain evidence="1 2">CGMCC 1.12145</strain>
    </source>
</reference>
<evidence type="ECO:0008006" key="3">
    <source>
        <dbReference type="Google" id="ProtNLM"/>
    </source>
</evidence>
<sequence length="205" mass="23390">MKSCMLSAKIFVLTIILYSCQSRMEVSQVVLNEDVSRVIKDKKEFFSEQIHPSAGLPLLYTYDVQHYTFGDVDFKNNSQQTALGINSVGFYLYKAYNKEENKIAGIRIEVHEQGEELFSYLKEKYGEPEELAPEPETRYEGIVHGISAYIWKSDAPYTVILSKSYATKDKEQLITTTVYILNNDAVDSTADGRTSVERLIQSLKQ</sequence>
<evidence type="ECO:0000313" key="2">
    <source>
        <dbReference type="Proteomes" id="UP000182248"/>
    </source>
</evidence>
<dbReference type="OrthoDB" id="1360610at2"/>
<accession>A0A1K1REJ3</accession>
<dbReference type="PROSITE" id="PS51257">
    <property type="entry name" value="PROKAR_LIPOPROTEIN"/>
    <property type="match status" value="1"/>
</dbReference>